<proteinExistence type="predicted"/>
<gene>
    <name evidence="1" type="ORF">ENS15_02510</name>
</gene>
<comment type="caution">
    <text evidence="1">The sequence shown here is derived from an EMBL/GenBank/DDBJ whole genome shotgun (WGS) entry which is preliminary data.</text>
</comment>
<dbReference type="AlphaFoldDB" id="A0A7C3J5T5"/>
<name>A0A7C3J5T5_UNCW3</name>
<reference evidence="1" key="1">
    <citation type="journal article" date="2020" name="mSystems">
        <title>Genome- and Community-Level Interaction Insights into Carbon Utilization and Element Cycling Functions of Hydrothermarchaeota in Hydrothermal Sediment.</title>
        <authorList>
            <person name="Zhou Z."/>
            <person name="Liu Y."/>
            <person name="Xu W."/>
            <person name="Pan J."/>
            <person name="Luo Z.H."/>
            <person name="Li M."/>
        </authorList>
    </citation>
    <scope>NUCLEOTIDE SEQUENCE [LARGE SCALE GENOMIC DNA]</scope>
    <source>
        <strain evidence="1">SpSt-464</strain>
    </source>
</reference>
<accession>A0A7C3J5T5</accession>
<sequence length="178" mass="21187">MVTTKTDEKKLFEYILNKLVKRIEEKEGLSIFANQRSKFEGWLKVELVDILKSKNKDVRIEYSIGKKKVDVFFDNYLIELKTVNTNYTYDDKVEKKIRAITDNIDGIINDICKIINKKNYKKAILFVVFPLSDEDKWKKHLNKIDKEIGNKKILIKKEIKFCFKNSEIPGKLYFYLFN</sequence>
<protein>
    <submittedName>
        <fullName evidence="1">Uncharacterized protein</fullName>
    </submittedName>
</protein>
<evidence type="ECO:0000313" key="1">
    <source>
        <dbReference type="EMBL" id="HFK23514.1"/>
    </source>
</evidence>
<dbReference type="EMBL" id="DSTT01000003">
    <property type="protein sequence ID" value="HFK23514.1"/>
    <property type="molecule type" value="Genomic_DNA"/>
</dbReference>
<organism evidence="1">
    <name type="scientific">candidate division WOR-3 bacterium</name>
    <dbReference type="NCBI Taxonomy" id="2052148"/>
    <lineage>
        <taxon>Bacteria</taxon>
        <taxon>Bacteria division WOR-3</taxon>
    </lineage>
</organism>